<gene>
    <name evidence="2" type="ORF">TanjilG_28369</name>
</gene>
<evidence type="ECO:0000313" key="3">
    <source>
        <dbReference type="Proteomes" id="UP000188354"/>
    </source>
</evidence>
<evidence type="ECO:0000313" key="2">
    <source>
        <dbReference type="EMBL" id="OIW11278.1"/>
    </source>
</evidence>
<name>A0A4P1RIQ7_LUPAN</name>
<feature type="compositionally biased region" description="Basic and acidic residues" evidence="1">
    <location>
        <begin position="86"/>
        <end position="107"/>
    </location>
</feature>
<accession>A0A4P1RIQ7</accession>
<feature type="region of interest" description="Disordered" evidence="1">
    <location>
        <begin position="84"/>
        <end position="107"/>
    </location>
</feature>
<protein>
    <submittedName>
        <fullName evidence="2">Uncharacterized protein</fullName>
    </submittedName>
</protein>
<dbReference type="EMBL" id="CM007365">
    <property type="protein sequence ID" value="OIW11278.1"/>
    <property type="molecule type" value="Genomic_DNA"/>
</dbReference>
<organism evidence="2 3">
    <name type="scientific">Lupinus angustifolius</name>
    <name type="common">Narrow-leaved blue lupine</name>
    <dbReference type="NCBI Taxonomy" id="3871"/>
    <lineage>
        <taxon>Eukaryota</taxon>
        <taxon>Viridiplantae</taxon>
        <taxon>Streptophyta</taxon>
        <taxon>Embryophyta</taxon>
        <taxon>Tracheophyta</taxon>
        <taxon>Spermatophyta</taxon>
        <taxon>Magnoliopsida</taxon>
        <taxon>eudicotyledons</taxon>
        <taxon>Gunneridae</taxon>
        <taxon>Pentapetalae</taxon>
        <taxon>rosids</taxon>
        <taxon>fabids</taxon>
        <taxon>Fabales</taxon>
        <taxon>Fabaceae</taxon>
        <taxon>Papilionoideae</taxon>
        <taxon>50 kb inversion clade</taxon>
        <taxon>genistoids sensu lato</taxon>
        <taxon>core genistoids</taxon>
        <taxon>Genisteae</taxon>
        <taxon>Lupinus</taxon>
    </lineage>
</organism>
<keyword evidence="3" id="KW-1185">Reference proteome</keyword>
<proteinExistence type="predicted"/>
<sequence length="107" mass="11789">MKMGFEETELRLGLPGNIGATSEGDVMRNKRGFSETETIETVDLMLNLSSKEATPNDVKSLANEKSLLPSDPAKPPANVIFESTDIGEHQEPWRNARTEARVRNTSS</sequence>
<dbReference type="Gramene" id="OIW11278">
    <property type="protein sequence ID" value="OIW11278"/>
    <property type="gene ID" value="TanjilG_28369"/>
</dbReference>
<evidence type="ECO:0000256" key="1">
    <source>
        <dbReference type="SAM" id="MobiDB-lite"/>
    </source>
</evidence>
<reference evidence="2 3" key="1">
    <citation type="journal article" date="2017" name="Plant Biotechnol. J.">
        <title>A comprehensive draft genome sequence for lupin (Lupinus angustifolius), an emerging health food: insights into plant-microbe interactions and legume evolution.</title>
        <authorList>
            <person name="Hane J.K."/>
            <person name="Ming Y."/>
            <person name="Kamphuis L.G."/>
            <person name="Nelson M.N."/>
            <person name="Garg G."/>
            <person name="Atkins C.A."/>
            <person name="Bayer P.E."/>
            <person name="Bravo A."/>
            <person name="Bringans S."/>
            <person name="Cannon S."/>
            <person name="Edwards D."/>
            <person name="Foley R."/>
            <person name="Gao L.L."/>
            <person name="Harrison M.J."/>
            <person name="Huang W."/>
            <person name="Hurgobin B."/>
            <person name="Li S."/>
            <person name="Liu C.W."/>
            <person name="McGrath A."/>
            <person name="Morahan G."/>
            <person name="Murray J."/>
            <person name="Weller J."/>
            <person name="Jian J."/>
            <person name="Singh K.B."/>
        </authorList>
    </citation>
    <scope>NUCLEOTIDE SEQUENCE [LARGE SCALE GENOMIC DNA]</scope>
    <source>
        <strain evidence="3">cv. Tanjil</strain>
        <tissue evidence="2">Whole plant</tissue>
    </source>
</reference>
<dbReference type="Proteomes" id="UP000188354">
    <property type="component" value="Chromosome LG05"/>
</dbReference>
<dbReference type="AlphaFoldDB" id="A0A4P1RIQ7"/>
<dbReference type="STRING" id="3871.A0A4P1RIQ7"/>